<feature type="region of interest" description="Disordered" evidence="1">
    <location>
        <begin position="293"/>
        <end position="317"/>
    </location>
</feature>
<feature type="compositionally biased region" description="Acidic residues" evidence="1">
    <location>
        <begin position="232"/>
        <end position="249"/>
    </location>
</feature>
<dbReference type="OrthoDB" id="426657at2759"/>
<protein>
    <submittedName>
        <fullName evidence="2">GH17407</fullName>
    </submittedName>
</protein>
<dbReference type="AlphaFoldDB" id="B4JSV4"/>
<evidence type="ECO:0000256" key="1">
    <source>
        <dbReference type="SAM" id="MobiDB-lite"/>
    </source>
</evidence>
<dbReference type="EMBL" id="CH916373">
    <property type="protein sequence ID" value="EDV94844.1"/>
    <property type="molecule type" value="Genomic_DNA"/>
</dbReference>
<feature type="compositionally biased region" description="Basic and acidic residues" evidence="1">
    <location>
        <begin position="250"/>
        <end position="264"/>
    </location>
</feature>
<dbReference type="HOGENOM" id="CLU_632034_0_0_1"/>
<keyword evidence="3" id="KW-1185">Reference proteome</keyword>
<dbReference type="InParanoid" id="B4JSV4"/>
<feature type="compositionally biased region" description="Low complexity" evidence="1">
    <location>
        <begin position="377"/>
        <end position="386"/>
    </location>
</feature>
<dbReference type="eggNOG" id="ENOG502R1I2">
    <property type="taxonomic scope" value="Eukaryota"/>
</dbReference>
<feature type="region of interest" description="Disordered" evidence="1">
    <location>
        <begin position="21"/>
        <end position="50"/>
    </location>
</feature>
<feature type="compositionally biased region" description="Basic residues" evidence="1">
    <location>
        <begin position="342"/>
        <end position="364"/>
    </location>
</feature>
<organism evidence="3">
    <name type="scientific">Drosophila grimshawi</name>
    <name type="common">Hawaiian fruit fly</name>
    <name type="synonym">Idiomyia grimshawi</name>
    <dbReference type="NCBI Taxonomy" id="7222"/>
    <lineage>
        <taxon>Eukaryota</taxon>
        <taxon>Metazoa</taxon>
        <taxon>Ecdysozoa</taxon>
        <taxon>Arthropoda</taxon>
        <taxon>Hexapoda</taxon>
        <taxon>Insecta</taxon>
        <taxon>Pterygota</taxon>
        <taxon>Neoptera</taxon>
        <taxon>Endopterygota</taxon>
        <taxon>Diptera</taxon>
        <taxon>Brachycera</taxon>
        <taxon>Muscomorpha</taxon>
        <taxon>Ephydroidea</taxon>
        <taxon>Drosophilidae</taxon>
        <taxon>Drosophila</taxon>
        <taxon>Hawaiian Drosophila</taxon>
    </lineage>
</organism>
<evidence type="ECO:0000313" key="2">
    <source>
        <dbReference type="EMBL" id="EDV94844.1"/>
    </source>
</evidence>
<accession>B4JSV4</accession>
<dbReference type="Proteomes" id="UP000001070">
    <property type="component" value="Unassembled WGS sequence"/>
</dbReference>
<evidence type="ECO:0000313" key="3">
    <source>
        <dbReference type="Proteomes" id="UP000001070"/>
    </source>
</evidence>
<feature type="region of interest" description="Disordered" evidence="1">
    <location>
        <begin position="329"/>
        <end position="425"/>
    </location>
</feature>
<dbReference type="KEGG" id="dgr:6567445"/>
<dbReference type="PhylomeDB" id="B4JSV4"/>
<gene>
    <name evidence="2" type="primary">Dgri\GH17407</name>
    <name evidence="2" type="ORF">Dgri_GH17407</name>
</gene>
<feature type="compositionally biased region" description="Polar residues" evidence="1">
    <location>
        <begin position="293"/>
        <end position="303"/>
    </location>
</feature>
<name>B4JSV4_DROGR</name>
<sequence>MLLAAAGQAAPYTYESSAARKINNNNNNSSNSSSSKNNVSSGNSTSTPTTGAAAAAATTCNTSNSSNSIASNAATAFMKTLSVRLHRGTEFIKDTVQKALVMSATTPVIAAPPQAPPKQPDTSHKLKRKVYGTGGIMGTSAETSLASRQFVRSQPYIKPTPAFLRHFAVAPSALHRSASARKRNPSTDSLLMDMCLFKPIRPMPITPIKINKARGFELKRPKFMPPASNLYSEDEDEDDDDEEEDEGDEEHGQEVVGKEREAPKEPVALKPKLSTLTLPQNVTASAFVLHEAGSSSSNTQTKDNSNTHTSGSGSTAVAEIVAEADAVAVAATDSTGRDSAKPKKVATKRRRRAPLLTARRRRKTSSAATAKAKESATKTAATTAAAPKRKRLPAAAATVSTTISPVLHSPPMTRQRARLQISTSK</sequence>
<proteinExistence type="predicted"/>
<feature type="region of interest" description="Disordered" evidence="1">
    <location>
        <begin position="221"/>
        <end position="273"/>
    </location>
</feature>
<feature type="compositionally biased region" description="Low complexity" evidence="1">
    <location>
        <begin position="304"/>
        <end position="317"/>
    </location>
</feature>
<reference evidence="2 3" key="1">
    <citation type="journal article" date="2007" name="Nature">
        <title>Evolution of genes and genomes on the Drosophila phylogeny.</title>
        <authorList>
            <consortium name="Drosophila 12 Genomes Consortium"/>
            <person name="Clark A.G."/>
            <person name="Eisen M.B."/>
            <person name="Smith D.R."/>
            <person name="Bergman C.M."/>
            <person name="Oliver B."/>
            <person name="Markow T.A."/>
            <person name="Kaufman T.C."/>
            <person name="Kellis M."/>
            <person name="Gelbart W."/>
            <person name="Iyer V.N."/>
            <person name="Pollard D.A."/>
            <person name="Sackton T.B."/>
            <person name="Larracuente A.M."/>
            <person name="Singh N.D."/>
            <person name="Abad J.P."/>
            <person name="Abt D.N."/>
            <person name="Adryan B."/>
            <person name="Aguade M."/>
            <person name="Akashi H."/>
            <person name="Anderson W.W."/>
            <person name="Aquadro C.F."/>
            <person name="Ardell D.H."/>
            <person name="Arguello R."/>
            <person name="Artieri C.G."/>
            <person name="Barbash D.A."/>
            <person name="Barker D."/>
            <person name="Barsanti P."/>
            <person name="Batterham P."/>
            <person name="Batzoglou S."/>
            <person name="Begun D."/>
            <person name="Bhutkar A."/>
            <person name="Blanco E."/>
            <person name="Bosak S.A."/>
            <person name="Bradley R.K."/>
            <person name="Brand A.D."/>
            <person name="Brent M.R."/>
            <person name="Brooks A.N."/>
            <person name="Brown R.H."/>
            <person name="Butlin R.K."/>
            <person name="Caggese C."/>
            <person name="Calvi B.R."/>
            <person name="Bernardo de Carvalho A."/>
            <person name="Caspi A."/>
            <person name="Castrezana S."/>
            <person name="Celniker S.E."/>
            <person name="Chang J.L."/>
            <person name="Chapple C."/>
            <person name="Chatterji S."/>
            <person name="Chinwalla A."/>
            <person name="Civetta A."/>
            <person name="Clifton S.W."/>
            <person name="Comeron J.M."/>
            <person name="Costello J.C."/>
            <person name="Coyne J.A."/>
            <person name="Daub J."/>
            <person name="David R.G."/>
            <person name="Delcher A.L."/>
            <person name="Delehaunty K."/>
            <person name="Do C.B."/>
            <person name="Ebling H."/>
            <person name="Edwards K."/>
            <person name="Eickbush T."/>
            <person name="Evans J.D."/>
            <person name="Filipski A."/>
            <person name="Findeiss S."/>
            <person name="Freyhult E."/>
            <person name="Fulton L."/>
            <person name="Fulton R."/>
            <person name="Garcia A.C."/>
            <person name="Gardiner A."/>
            <person name="Garfield D.A."/>
            <person name="Garvin B.E."/>
            <person name="Gibson G."/>
            <person name="Gilbert D."/>
            <person name="Gnerre S."/>
            <person name="Godfrey J."/>
            <person name="Good R."/>
            <person name="Gotea V."/>
            <person name="Gravely B."/>
            <person name="Greenberg A.J."/>
            <person name="Griffiths-Jones S."/>
            <person name="Gross S."/>
            <person name="Guigo R."/>
            <person name="Gustafson E.A."/>
            <person name="Haerty W."/>
            <person name="Hahn M.W."/>
            <person name="Halligan D.L."/>
            <person name="Halpern A.L."/>
            <person name="Halter G.M."/>
            <person name="Han M.V."/>
            <person name="Heger A."/>
            <person name="Hillier L."/>
            <person name="Hinrichs A.S."/>
            <person name="Holmes I."/>
            <person name="Hoskins R.A."/>
            <person name="Hubisz M.J."/>
            <person name="Hultmark D."/>
            <person name="Huntley M.A."/>
            <person name="Jaffe D.B."/>
            <person name="Jagadeeshan S."/>
            <person name="Jeck W.R."/>
            <person name="Johnson J."/>
            <person name="Jones C.D."/>
            <person name="Jordan W.C."/>
            <person name="Karpen G.H."/>
            <person name="Kataoka E."/>
            <person name="Keightley P.D."/>
            <person name="Kheradpour P."/>
            <person name="Kirkness E.F."/>
            <person name="Koerich L.B."/>
            <person name="Kristiansen K."/>
            <person name="Kudrna D."/>
            <person name="Kulathinal R.J."/>
            <person name="Kumar S."/>
            <person name="Kwok R."/>
            <person name="Lander E."/>
            <person name="Langley C.H."/>
            <person name="Lapoint R."/>
            <person name="Lazzaro B.P."/>
            <person name="Lee S.J."/>
            <person name="Levesque L."/>
            <person name="Li R."/>
            <person name="Lin C.F."/>
            <person name="Lin M.F."/>
            <person name="Lindblad-Toh K."/>
            <person name="Llopart A."/>
            <person name="Long M."/>
            <person name="Low L."/>
            <person name="Lozovsky E."/>
            <person name="Lu J."/>
            <person name="Luo M."/>
            <person name="Machado C.A."/>
            <person name="Makalowski W."/>
            <person name="Marzo M."/>
            <person name="Matsuda M."/>
            <person name="Matzkin L."/>
            <person name="McAllister B."/>
            <person name="McBride C.S."/>
            <person name="McKernan B."/>
            <person name="McKernan K."/>
            <person name="Mendez-Lago M."/>
            <person name="Minx P."/>
            <person name="Mollenhauer M.U."/>
            <person name="Montooth K."/>
            <person name="Mount S.M."/>
            <person name="Mu X."/>
            <person name="Myers E."/>
            <person name="Negre B."/>
            <person name="Newfeld S."/>
            <person name="Nielsen R."/>
            <person name="Noor M.A."/>
            <person name="O'Grady P."/>
            <person name="Pachter L."/>
            <person name="Papaceit M."/>
            <person name="Parisi M.J."/>
            <person name="Parisi M."/>
            <person name="Parts L."/>
            <person name="Pedersen J.S."/>
            <person name="Pesole G."/>
            <person name="Phillippy A.M."/>
            <person name="Ponting C.P."/>
            <person name="Pop M."/>
            <person name="Porcelli D."/>
            <person name="Powell J.R."/>
            <person name="Prohaska S."/>
            <person name="Pruitt K."/>
            <person name="Puig M."/>
            <person name="Quesneville H."/>
            <person name="Ram K.R."/>
            <person name="Rand D."/>
            <person name="Rasmussen M.D."/>
            <person name="Reed L.K."/>
            <person name="Reenan R."/>
            <person name="Reily A."/>
            <person name="Remington K.A."/>
            <person name="Rieger T.T."/>
            <person name="Ritchie M.G."/>
            <person name="Robin C."/>
            <person name="Rogers Y.H."/>
            <person name="Rohde C."/>
            <person name="Rozas J."/>
            <person name="Rubenfield M.J."/>
            <person name="Ruiz A."/>
            <person name="Russo S."/>
            <person name="Salzberg S.L."/>
            <person name="Sanchez-Gracia A."/>
            <person name="Saranga D.J."/>
            <person name="Sato H."/>
            <person name="Schaeffer S.W."/>
            <person name="Schatz M.C."/>
            <person name="Schlenke T."/>
            <person name="Schwartz R."/>
            <person name="Segarra C."/>
            <person name="Singh R.S."/>
            <person name="Sirot L."/>
            <person name="Sirota M."/>
            <person name="Sisneros N.B."/>
            <person name="Smith C.D."/>
            <person name="Smith T.F."/>
            <person name="Spieth J."/>
            <person name="Stage D.E."/>
            <person name="Stark A."/>
            <person name="Stephan W."/>
            <person name="Strausberg R.L."/>
            <person name="Strempel S."/>
            <person name="Sturgill D."/>
            <person name="Sutton G."/>
            <person name="Sutton G.G."/>
            <person name="Tao W."/>
            <person name="Teichmann S."/>
            <person name="Tobari Y.N."/>
            <person name="Tomimura Y."/>
            <person name="Tsolas J.M."/>
            <person name="Valente V.L."/>
            <person name="Venter E."/>
            <person name="Venter J.C."/>
            <person name="Vicario S."/>
            <person name="Vieira F.G."/>
            <person name="Vilella A.J."/>
            <person name="Villasante A."/>
            <person name="Walenz B."/>
            <person name="Wang J."/>
            <person name="Wasserman M."/>
            <person name="Watts T."/>
            <person name="Wilson D."/>
            <person name="Wilson R.K."/>
            <person name="Wing R.A."/>
            <person name="Wolfner M.F."/>
            <person name="Wong A."/>
            <person name="Wong G.K."/>
            <person name="Wu C.I."/>
            <person name="Wu G."/>
            <person name="Yamamoto D."/>
            <person name="Yang H.P."/>
            <person name="Yang S.P."/>
            <person name="Yorke J.A."/>
            <person name="Yoshida K."/>
            <person name="Zdobnov E."/>
            <person name="Zhang P."/>
            <person name="Zhang Y."/>
            <person name="Zimin A.V."/>
            <person name="Baldwin J."/>
            <person name="Abdouelleil A."/>
            <person name="Abdulkadir J."/>
            <person name="Abebe A."/>
            <person name="Abera B."/>
            <person name="Abreu J."/>
            <person name="Acer S.C."/>
            <person name="Aftuck L."/>
            <person name="Alexander A."/>
            <person name="An P."/>
            <person name="Anderson E."/>
            <person name="Anderson S."/>
            <person name="Arachi H."/>
            <person name="Azer M."/>
            <person name="Bachantsang P."/>
            <person name="Barry A."/>
            <person name="Bayul T."/>
            <person name="Berlin A."/>
            <person name="Bessette D."/>
            <person name="Bloom T."/>
            <person name="Blye J."/>
            <person name="Boguslavskiy L."/>
            <person name="Bonnet C."/>
            <person name="Boukhgalter B."/>
            <person name="Bourzgui I."/>
            <person name="Brown A."/>
            <person name="Cahill P."/>
            <person name="Channer S."/>
            <person name="Cheshatsang Y."/>
            <person name="Chuda L."/>
            <person name="Citroen M."/>
            <person name="Collymore A."/>
            <person name="Cooke P."/>
            <person name="Costello M."/>
            <person name="D'Aco K."/>
            <person name="Daza R."/>
            <person name="De Haan G."/>
            <person name="DeGray S."/>
            <person name="DeMaso C."/>
            <person name="Dhargay N."/>
            <person name="Dooley K."/>
            <person name="Dooley E."/>
            <person name="Doricent M."/>
            <person name="Dorje P."/>
            <person name="Dorjee K."/>
            <person name="Dupes A."/>
            <person name="Elong R."/>
            <person name="Falk J."/>
            <person name="Farina A."/>
            <person name="Faro S."/>
            <person name="Ferguson D."/>
            <person name="Fisher S."/>
            <person name="Foley C.D."/>
            <person name="Franke A."/>
            <person name="Friedrich D."/>
            <person name="Gadbois L."/>
            <person name="Gearin G."/>
            <person name="Gearin C.R."/>
            <person name="Giannoukos G."/>
            <person name="Goode T."/>
            <person name="Graham J."/>
            <person name="Grandbois E."/>
            <person name="Grewal S."/>
            <person name="Gyaltsen K."/>
            <person name="Hafez N."/>
            <person name="Hagos B."/>
            <person name="Hall J."/>
            <person name="Henson C."/>
            <person name="Hollinger A."/>
            <person name="Honan T."/>
            <person name="Huard M.D."/>
            <person name="Hughes L."/>
            <person name="Hurhula B."/>
            <person name="Husby M.E."/>
            <person name="Kamat A."/>
            <person name="Kanga B."/>
            <person name="Kashin S."/>
            <person name="Khazanovich D."/>
            <person name="Kisner P."/>
            <person name="Lance K."/>
            <person name="Lara M."/>
            <person name="Lee W."/>
            <person name="Lennon N."/>
            <person name="Letendre F."/>
            <person name="LeVine R."/>
            <person name="Lipovsky A."/>
            <person name="Liu X."/>
            <person name="Liu J."/>
            <person name="Liu S."/>
            <person name="Lokyitsang T."/>
            <person name="Lokyitsang Y."/>
            <person name="Lubonja R."/>
            <person name="Lui A."/>
            <person name="MacDonald P."/>
            <person name="Magnisalis V."/>
            <person name="Maru K."/>
            <person name="Matthews C."/>
            <person name="McCusker W."/>
            <person name="McDonough S."/>
            <person name="Mehta T."/>
            <person name="Meldrim J."/>
            <person name="Meneus L."/>
            <person name="Mihai O."/>
            <person name="Mihalev A."/>
            <person name="Mihova T."/>
            <person name="Mittelman R."/>
            <person name="Mlenga V."/>
            <person name="Montmayeur A."/>
            <person name="Mulrain L."/>
            <person name="Navidi A."/>
            <person name="Naylor J."/>
            <person name="Negash T."/>
            <person name="Nguyen T."/>
            <person name="Nguyen N."/>
            <person name="Nicol R."/>
            <person name="Norbu C."/>
            <person name="Norbu N."/>
            <person name="Novod N."/>
            <person name="O'Neill B."/>
            <person name="Osman S."/>
            <person name="Markiewicz E."/>
            <person name="Oyono O.L."/>
            <person name="Patti C."/>
            <person name="Phunkhang P."/>
            <person name="Pierre F."/>
            <person name="Priest M."/>
            <person name="Raghuraman S."/>
            <person name="Rege F."/>
            <person name="Reyes R."/>
            <person name="Rise C."/>
            <person name="Rogov P."/>
            <person name="Ross K."/>
            <person name="Ryan E."/>
            <person name="Settipalli S."/>
            <person name="Shea T."/>
            <person name="Sherpa N."/>
            <person name="Shi L."/>
            <person name="Shih D."/>
            <person name="Sparrow T."/>
            <person name="Spaulding J."/>
            <person name="Stalker J."/>
            <person name="Stange-Thomann N."/>
            <person name="Stavropoulos S."/>
            <person name="Stone C."/>
            <person name="Strader C."/>
            <person name="Tesfaye S."/>
            <person name="Thomson T."/>
            <person name="Thoulutsang Y."/>
            <person name="Thoulutsang D."/>
            <person name="Topham K."/>
            <person name="Topping I."/>
            <person name="Tsamla T."/>
            <person name="Vassiliev H."/>
            <person name="Vo A."/>
            <person name="Wangchuk T."/>
            <person name="Wangdi T."/>
            <person name="Weiand M."/>
            <person name="Wilkinson J."/>
            <person name="Wilson A."/>
            <person name="Yadav S."/>
            <person name="Young G."/>
            <person name="Yu Q."/>
            <person name="Zembek L."/>
            <person name="Zhong D."/>
            <person name="Zimmer A."/>
            <person name="Zwirko Z."/>
            <person name="Jaffe D.B."/>
            <person name="Alvarez P."/>
            <person name="Brockman W."/>
            <person name="Butler J."/>
            <person name="Chin C."/>
            <person name="Gnerre S."/>
            <person name="Grabherr M."/>
            <person name="Kleber M."/>
            <person name="Mauceli E."/>
            <person name="MacCallum I."/>
        </authorList>
    </citation>
    <scope>NUCLEOTIDE SEQUENCE [LARGE SCALE GENOMIC DNA]</scope>
    <source>
        <strain evidence="3">Tucson 15287-2541.00</strain>
    </source>
</reference>